<reference evidence="2 3" key="1">
    <citation type="submission" date="2021-05" db="EMBL/GenBank/DDBJ databases">
        <title>Genome Assembly of Synthetic Allotetraploid Brassica napus Reveals Homoeologous Exchanges between Subgenomes.</title>
        <authorList>
            <person name="Davis J.T."/>
        </authorList>
    </citation>
    <scope>NUCLEOTIDE SEQUENCE [LARGE SCALE GENOMIC DNA]</scope>
    <source>
        <strain evidence="3">cv. Da-Ae</strain>
        <tissue evidence="2">Seedling</tissue>
    </source>
</reference>
<keyword evidence="3" id="KW-1185">Reference proteome</keyword>
<evidence type="ECO:0000313" key="2">
    <source>
        <dbReference type="EMBL" id="KAH0900532.1"/>
    </source>
</evidence>
<feature type="compositionally biased region" description="Basic and acidic residues" evidence="1">
    <location>
        <begin position="82"/>
        <end position="94"/>
    </location>
</feature>
<sequence length="101" mass="11155">MKTIVGRSPNPKPVSAISHHACFVVGTRVKILTSEEYVSQSRHLLSKPPLEGTCHKIRLPPLFTDMQDSADTLNDIHRKHTGKQDAEIGHHASDGEEDLPP</sequence>
<evidence type="ECO:0000313" key="3">
    <source>
        <dbReference type="Proteomes" id="UP000824890"/>
    </source>
</evidence>
<dbReference type="EMBL" id="JAGKQM010000011">
    <property type="protein sequence ID" value="KAH0900532.1"/>
    <property type="molecule type" value="Genomic_DNA"/>
</dbReference>
<protein>
    <submittedName>
        <fullName evidence="2">Uncharacterized protein</fullName>
    </submittedName>
</protein>
<proteinExistence type="predicted"/>
<evidence type="ECO:0000256" key="1">
    <source>
        <dbReference type="SAM" id="MobiDB-lite"/>
    </source>
</evidence>
<name>A0ABQ8B7R4_BRANA</name>
<comment type="caution">
    <text evidence="2">The sequence shown here is derived from an EMBL/GenBank/DDBJ whole genome shotgun (WGS) entry which is preliminary data.</text>
</comment>
<dbReference type="Proteomes" id="UP000824890">
    <property type="component" value="Unassembled WGS sequence"/>
</dbReference>
<accession>A0ABQ8B7R4</accession>
<organism evidence="2 3">
    <name type="scientific">Brassica napus</name>
    <name type="common">Rape</name>
    <dbReference type="NCBI Taxonomy" id="3708"/>
    <lineage>
        <taxon>Eukaryota</taxon>
        <taxon>Viridiplantae</taxon>
        <taxon>Streptophyta</taxon>
        <taxon>Embryophyta</taxon>
        <taxon>Tracheophyta</taxon>
        <taxon>Spermatophyta</taxon>
        <taxon>Magnoliopsida</taxon>
        <taxon>eudicotyledons</taxon>
        <taxon>Gunneridae</taxon>
        <taxon>Pentapetalae</taxon>
        <taxon>rosids</taxon>
        <taxon>malvids</taxon>
        <taxon>Brassicales</taxon>
        <taxon>Brassicaceae</taxon>
        <taxon>Brassiceae</taxon>
        <taxon>Brassica</taxon>
    </lineage>
</organism>
<gene>
    <name evidence="2" type="ORF">HID58_040035</name>
</gene>
<feature type="region of interest" description="Disordered" evidence="1">
    <location>
        <begin position="74"/>
        <end position="101"/>
    </location>
</feature>